<keyword evidence="2" id="KW-0812">Transmembrane</keyword>
<feature type="domain" description="Transferrin receptor-like dimerisation" evidence="4">
    <location>
        <begin position="623"/>
        <end position="756"/>
    </location>
</feature>
<dbReference type="FunFam" id="3.50.30.30:FF:000033">
    <property type="entry name" value="Glutamate carboxypeptidase 2 homolog"/>
    <property type="match status" value="1"/>
</dbReference>
<evidence type="ECO:0000256" key="2">
    <source>
        <dbReference type="SAM" id="Phobius"/>
    </source>
</evidence>
<dbReference type="InterPro" id="IPR007365">
    <property type="entry name" value="TFR-like_dimer_dom"/>
</dbReference>
<dbReference type="CDD" id="cd02121">
    <property type="entry name" value="PA_GCPII_like"/>
    <property type="match status" value="1"/>
</dbReference>
<evidence type="ECO:0000313" key="7">
    <source>
        <dbReference type="Proteomes" id="UP000252519"/>
    </source>
</evidence>
<gene>
    <name evidence="6" type="ORF">ANCCAN_01197</name>
</gene>
<dbReference type="InterPro" id="IPR039373">
    <property type="entry name" value="Peptidase_M28B"/>
</dbReference>
<dbReference type="InterPro" id="IPR007484">
    <property type="entry name" value="Peptidase_M28"/>
</dbReference>
<keyword evidence="6" id="KW-0675">Receptor</keyword>
<feature type="domain" description="Peptidase M28" evidence="5">
    <location>
        <begin position="353"/>
        <end position="553"/>
    </location>
</feature>
<evidence type="ECO:0000256" key="1">
    <source>
        <dbReference type="ARBA" id="ARBA00005634"/>
    </source>
</evidence>
<dbReference type="SUPFAM" id="SSF52025">
    <property type="entry name" value="PA domain"/>
    <property type="match status" value="1"/>
</dbReference>
<evidence type="ECO:0000259" key="3">
    <source>
        <dbReference type="Pfam" id="PF02225"/>
    </source>
</evidence>
<keyword evidence="2" id="KW-1133">Transmembrane helix</keyword>
<accession>A0A368HA46</accession>
<sequence>MPYVGIGAQQDSKKSLLGPSMLKVYGIIVFTILLTLAIAGLGKHHSLHPAPRPKFETIVGQVAYQCLLDVHETISNDLISNIKPENIKANLRKFTKDPHLADVHTIPYEVLLSYPDFTTPNRVIITNSDGKQVFKSSGVSPTILPDEQGSKFAGHQWLAYSASGKVSADVVYCNRGLQQDFDNLKRMSIDLKGKIALMRFGEGFRGDKVYKAQQNGAIGAILFSDPDDIARDGTDEAHVYPNTLWMPNEGVQRGSIMHGDGDPLSPLYPSKKELFKSRTIEQAKRDGALPSIPVLPVSYSTAYQILSRMKGRPAPQPWQGAINVTYKIGPGFQSGEALTISVNGNLKIRKIRNVIGYIRGKDEPDRYVILGNHYDAWVYGSMDPNSGTAILAEVARAMMQTVNETGWRPARTIMFAAWDGEEHGIIGSTEFVEEFTDILRQRAVVYLNMDCLHGNTSLHVGTTPSLYRITMDAAKKIENPSKSEKGKGRETMYDSWVKTFPSDTPGLPNMPVPGGGSDHAAFLTYAGVPVVDFTYKNATTRDTYPLYHTMYETPFLNEHLLDTDNFAVHRAVGQYWAELARYFTDEAVLPFNTTELANVIVKDYIPALAKALTPLKYYQKPIQPAVQQLSHMTRASQEFLQMSRKFERTMVFTRSAFSQNPFDPRHIAAVNERLMNVQRCFINPRGMATAPQSRHVLYSISEHDSYSSRQMAAVYDAVDAFANADSDQQRVIMGMEIANQMSIVQHSIHCATSTLQDVI</sequence>
<dbReference type="GO" id="GO:0004180">
    <property type="term" value="F:carboxypeptidase activity"/>
    <property type="evidence" value="ECO:0007669"/>
    <property type="project" value="TreeGrafter"/>
</dbReference>
<dbReference type="EMBL" id="JOJR01000006">
    <property type="protein sequence ID" value="RCN52499.1"/>
    <property type="molecule type" value="Genomic_DNA"/>
</dbReference>
<dbReference type="CDD" id="cd08022">
    <property type="entry name" value="M28_PSMA_like"/>
    <property type="match status" value="1"/>
</dbReference>
<comment type="caution">
    <text evidence="6">The sequence shown here is derived from an EMBL/GenBank/DDBJ whole genome shotgun (WGS) entry which is preliminary data.</text>
</comment>
<evidence type="ECO:0000259" key="5">
    <source>
        <dbReference type="Pfam" id="PF04389"/>
    </source>
</evidence>
<dbReference type="Pfam" id="PF04389">
    <property type="entry name" value="Peptidase_M28"/>
    <property type="match status" value="1"/>
</dbReference>
<keyword evidence="7" id="KW-1185">Reference proteome</keyword>
<dbReference type="PANTHER" id="PTHR10404:SF77">
    <property type="entry name" value="GLUTAMATE CARBOXYPEPTIDASE 2 HOMOLOG"/>
    <property type="match status" value="1"/>
</dbReference>
<dbReference type="InterPro" id="IPR036757">
    <property type="entry name" value="TFR-like_dimer_dom_sf"/>
</dbReference>
<keyword evidence="2" id="KW-0472">Membrane</keyword>
<protein>
    <submittedName>
        <fullName evidence="6">Transferrin receptor-like dimerization domain protein</fullName>
    </submittedName>
</protein>
<dbReference type="Pfam" id="PF02225">
    <property type="entry name" value="PA"/>
    <property type="match status" value="1"/>
</dbReference>
<dbReference type="Proteomes" id="UP000252519">
    <property type="component" value="Unassembled WGS sequence"/>
</dbReference>
<dbReference type="Gene3D" id="1.20.930.40">
    <property type="entry name" value="Transferrin receptor-like, dimerisation domain"/>
    <property type="match status" value="1"/>
</dbReference>
<dbReference type="FunFam" id="3.40.630.10:FF:000101">
    <property type="entry name" value="N-acetylated alpha-linked acidic dipeptidase like 1"/>
    <property type="match status" value="1"/>
</dbReference>
<dbReference type="STRING" id="29170.A0A368HA46"/>
<dbReference type="AlphaFoldDB" id="A0A368HA46"/>
<comment type="similarity">
    <text evidence="1">Belongs to the peptidase M28 family. M28B subfamily.</text>
</comment>
<proteinExistence type="inferred from homology"/>
<reference evidence="6 7" key="1">
    <citation type="submission" date="2014-10" db="EMBL/GenBank/DDBJ databases">
        <title>Draft genome of the hookworm Ancylostoma caninum.</title>
        <authorList>
            <person name="Mitreva M."/>
        </authorList>
    </citation>
    <scope>NUCLEOTIDE SEQUENCE [LARGE SCALE GENOMIC DNA]</scope>
    <source>
        <strain evidence="6 7">Baltimore</strain>
    </source>
</reference>
<feature type="transmembrane region" description="Helical" evidence="2">
    <location>
        <begin position="22"/>
        <end position="42"/>
    </location>
</feature>
<dbReference type="Pfam" id="PF04253">
    <property type="entry name" value="TFR_dimer"/>
    <property type="match status" value="1"/>
</dbReference>
<dbReference type="InterPro" id="IPR003137">
    <property type="entry name" value="PA_domain"/>
</dbReference>
<dbReference type="Gene3D" id="3.40.630.10">
    <property type="entry name" value="Zn peptidases"/>
    <property type="match status" value="1"/>
</dbReference>
<dbReference type="Gene3D" id="3.50.30.30">
    <property type="match status" value="1"/>
</dbReference>
<dbReference type="OrthoDB" id="5841748at2759"/>
<feature type="domain" description="PA" evidence="3">
    <location>
        <begin position="166"/>
        <end position="254"/>
    </location>
</feature>
<organism evidence="6 7">
    <name type="scientific">Ancylostoma caninum</name>
    <name type="common">Dog hookworm</name>
    <dbReference type="NCBI Taxonomy" id="29170"/>
    <lineage>
        <taxon>Eukaryota</taxon>
        <taxon>Metazoa</taxon>
        <taxon>Ecdysozoa</taxon>
        <taxon>Nematoda</taxon>
        <taxon>Chromadorea</taxon>
        <taxon>Rhabditida</taxon>
        <taxon>Rhabditina</taxon>
        <taxon>Rhabditomorpha</taxon>
        <taxon>Strongyloidea</taxon>
        <taxon>Ancylostomatidae</taxon>
        <taxon>Ancylostomatinae</taxon>
        <taxon>Ancylostoma</taxon>
    </lineage>
</organism>
<dbReference type="PANTHER" id="PTHR10404">
    <property type="entry name" value="N-ACETYLATED-ALPHA-LINKED ACIDIC DIPEPTIDASE"/>
    <property type="match status" value="1"/>
</dbReference>
<evidence type="ECO:0000313" key="6">
    <source>
        <dbReference type="EMBL" id="RCN52499.1"/>
    </source>
</evidence>
<dbReference type="SUPFAM" id="SSF47672">
    <property type="entry name" value="Transferrin receptor-like dimerisation domain"/>
    <property type="match status" value="1"/>
</dbReference>
<dbReference type="InterPro" id="IPR046450">
    <property type="entry name" value="PA_dom_sf"/>
</dbReference>
<evidence type="ECO:0000259" key="4">
    <source>
        <dbReference type="Pfam" id="PF04253"/>
    </source>
</evidence>
<name>A0A368HA46_ANCCA</name>
<dbReference type="SUPFAM" id="SSF53187">
    <property type="entry name" value="Zn-dependent exopeptidases"/>
    <property type="match status" value="1"/>
</dbReference>